<dbReference type="Gene3D" id="1.10.287.950">
    <property type="entry name" value="Methyl-accepting chemotaxis protein"/>
    <property type="match status" value="1"/>
</dbReference>
<dbReference type="GO" id="GO:0000156">
    <property type="term" value="F:phosphorelay response regulator activity"/>
    <property type="evidence" value="ECO:0007669"/>
    <property type="project" value="InterPro"/>
</dbReference>
<name>A0A1I4NI12_9FIRM</name>
<keyword evidence="1 2" id="KW-0807">Transducer</keyword>
<proteinExistence type="predicted"/>
<dbReference type="GO" id="GO:0016020">
    <property type="term" value="C:membrane"/>
    <property type="evidence" value="ECO:0007669"/>
    <property type="project" value="InterPro"/>
</dbReference>
<dbReference type="GO" id="GO:0003677">
    <property type="term" value="F:DNA binding"/>
    <property type="evidence" value="ECO:0007669"/>
    <property type="project" value="InterPro"/>
</dbReference>
<dbReference type="InterPro" id="IPR004089">
    <property type="entry name" value="MCPsignal_dom"/>
</dbReference>
<dbReference type="Gene3D" id="3.40.50.10660">
    <property type="entry name" value="PrpR receptor domain-like"/>
    <property type="match status" value="1"/>
</dbReference>
<dbReference type="PROSITE" id="PS50111">
    <property type="entry name" value="CHEMOTAXIS_TRANSDUC_2"/>
    <property type="match status" value="1"/>
</dbReference>
<evidence type="ECO:0000259" key="3">
    <source>
        <dbReference type="PROSITE" id="PS50111"/>
    </source>
</evidence>
<dbReference type="EMBL" id="FOTS01000047">
    <property type="protein sequence ID" value="SFM15096.1"/>
    <property type="molecule type" value="Genomic_DNA"/>
</dbReference>
<organism evidence="4 5">
    <name type="scientific">Pelosinus propionicus DSM 13327</name>
    <dbReference type="NCBI Taxonomy" id="1123291"/>
    <lineage>
        <taxon>Bacteria</taxon>
        <taxon>Bacillati</taxon>
        <taxon>Bacillota</taxon>
        <taxon>Negativicutes</taxon>
        <taxon>Selenomonadales</taxon>
        <taxon>Sporomusaceae</taxon>
        <taxon>Pelosinus</taxon>
    </lineage>
</organism>
<gene>
    <name evidence="4" type="ORF">SAMN04490355_10478</name>
</gene>
<dbReference type="GO" id="GO:0005524">
    <property type="term" value="F:ATP binding"/>
    <property type="evidence" value="ECO:0007669"/>
    <property type="project" value="InterPro"/>
</dbReference>
<dbReference type="RefSeq" id="WP_090941853.1">
    <property type="nucleotide sequence ID" value="NZ_FOTS01000047.1"/>
</dbReference>
<accession>A0A1I4NI12</accession>
<evidence type="ECO:0000256" key="2">
    <source>
        <dbReference type="PROSITE-ProRule" id="PRU00284"/>
    </source>
</evidence>
<dbReference type="PANTHER" id="PTHR32089:SF112">
    <property type="entry name" value="LYSOZYME-LIKE PROTEIN-RELATED"/>
    <property type="match status" value="1"/>
</dbReference>
<dbReference type="SUPFAM" id="SSF58104">
    <property type="entry name" value="Methyl-accepting chemotaxis protein (MCP) signaling domain"/>
    <property type="match status" value="1"/>
</dbReference>
<feature type="domain" description="Methyl-accepting transducer" evidence="3">
    <location>
        <begin position="159"/>
        <end position="361"/>
    </location>
</feature>
<keyword evidence="5" id="KW-1185">Reference proteome</keyword>
<reference evidence="5" key="1">
    <citation type="submission" date="2016-10" db="EMBL/GenBank/DDBJ databases">
        <authorList>
            <person name="Varghese N."/>
            <person name="Submissions S."/>
        </authorList>
    </citation>
    <scope>NUCLEOTIDE SEQUENCE [LARGE SCALE GENOMIC DNA]</scope>
    <source>
        <strain evidence="5">DSM 13327</strain>
    </source>
</reference>
<dbReference type="Pfam" id="PF06506">
    <property type="entry name" value="PrpR_N"/>
    <property type="match status" value="1"/>
</dbReference>
<protein>
    <submittedName>
        <fullName evidence="4">Methyl-accepting chemotaxis protein (MCP) signalling domain-containing protein</fullName>
    </submittedName>
</protein>
<dbReference type="Pfam" id="PF00015">
    <property type="entry name" value="MCPsignal"/>
    <property type="match status" value="1"/>
</dbReference>
<dbReference type="SUPFAM" id="SSF159800">
    <property type="entry name" value="PrpR receptor domain-like"/>
    <property type="match status" value="1"/>
</dbReference>
<evidence type="ECO:0000313" key="5">
    <source>
        <dbReference type="Proteomes" id="UP000199520"/>
    </source>
</evidence>
<dbReference type="SMART" id="SM00283">
    <property type="entry name" value="MA"/>
    <property type="match status" value="1"/>
</dbReference>
<dbReference type="InterPro" id="IPR010524">
    <property type="entry name" value="Sig_transdc_resp-reg_PrpR_N"/>
</dbReference>
<dbReference type="Proteomes" id="UP000199520">
    <property type="component" value="Unassembled WGS sequence"/>
</dbReference>
<dbReference type="AlphaFoldDB" id="A0A1I4NI12"/>
<dbReference type="PANTHER" id="PTHR32089">
    <property type="entry name" value="METHYL-ACCEPTING CHEMOTAXIS PROTEIN MCPB"/>
    <property type="match status" value="1"/>
</dbReference>
<dbReference type="STRING" id="1123291.SAMN04490355_10478"/>
<sequence length="361" mass="39333">MELIIFIAPSQSVAEIAHKIIAEMGLNMQVRKGSMEEVVKIVLDNPQVGVFISRGGTAELIHRKTGRQVVSIAISLRDILPAIHKLVARGIEKIGVAINQAVIGTSPQELQVGPVEIYLRPWADEEDLKHSMEEFSQRGIKGVIGDANGTELAKRQGFEIEFVDSGQEAVKQAIDTAVKIAKSQEVERSRELERKQQVERYVSKLYQDIEQAAAAVQEMTASSQELVSTSQGSAQIAKVAAQELTNTTQILGIIRQVAQQTNLLGLNAAIEAARAGEHGRGFSVVADEVRKLADESRRSAGDIASMLVRFSNAVDQVLSNVEQSNSISHELAQATEEIANMLEGLRSLGHNLMDMVENNPK</sequence>
<dbReference type="OrthoDB" id="3192at2"/>
<dbReference type="Gene3D" id="3.40.50.2300">
    <property type="match status" value="1"/>
</dbReference>
<evidence type="ECO:0000313" key="4">
    <source>
        <dbReference type="EMBL" id="SFM15096.1"/>
    </source>
</evidence>
<evidence type="ECO:0000256" key="1">
    <source>
        <dbReference type="ARBA" id="ARBA00023224"/>
    </source>
</evidence>